<dbReference type="GO" id="GO:0032259">
    <property type="term" value="P:methylation"/>
    <property type="evidence" value="ECO:0007669"/>
    <property type="project" value="UniProtKB-KW"/>
</dbReference>
<comment type="caution">
    <text evidence="2">The sequence shown here is derived from an EMBL/GenBank/DDBJ whole genome shotgun (WGS) entry which is preliminary data.</text>
</comment>
<evidence type="ECO:0000259" key="1">
    <source>
        <dbReference type="Pfam" id="PF13847"/>
    </source>
</evidence>
<proteinExistence type="predicted"/>
<dbReference type="GO" id="GO:0008168">
    <property type="term" value="F:methyltransferase activity"/>
    <property type="evidence" value="ECO:0007669"/>
    <property type="project" value="UniProtKB-KW"/>
</dbReference>
<evidence type="ECO:0000313" key="2">
    <source>
        <dbReference type="EMBL" id="KKQ18363.1"/>
    </source>
</evidence>
<dbReference type="EMBL" id="LBSM01000005">
    <property type="protein sequence ID" value="KKQ18363.1"/>
    <property type="molecule type" value="Genomic_DNA"/>
</dbReference>
<dbReference type="InterPro" id="IPR025714">
    <property type="entry name" value="Methyltranfer_dom"/>
</dbReference>
<dbReference type="SUPFAM" id="SSF53335">
    <property type="entry name" value="S-adenosyl-L-methionine-dependent methyltransferases"/>
    <property type="match status" value="1"/>
</dbReference>
<protein>
    <submittedName>
        <fullName evidence="2">SAM-dependent methyltransferase</fullName>
    </submittedName>
</protein>
<gene>
    <name evidence="2" type="ORF">US31_C0005G0013</name>
</gene>
<dbReference type="InterPro" id="IPR029063">
    <property type="entry name" value="SAM-dependent_MTases_sf"/>
</dbReference>
<keyword evidence="2" id="KW-0489">Methyltransferase</keyword>
<dbReference type="AlphaFoldDB" id="A0A0G0FH30"/>
<sequence>MFIIKKIEIGSAIAVRLTKYTGKSKVFIHPKHFLNPNPWFTSYLQKKDLVLDLGSGNGQNAIKSSKYSKKVIGVEIDKSLIEIAQKSVYEKRIKNIKFQTGNLEKKLQFKNNYFNKVIFLDVLEHLIRRDEILKEVYRVLKPKGLIMVGVPNKTTSWKKMQRSVNISSFSDPDHKIEFSKNDIQKLLKKFKFKIIYFGYAPYDTPFRGFYDVIGSLSLSAYKKIYRWRVEKVKKDTNEASGFEIVAQKS</sequence>
<keyword evidence="2" id="KW-0808">Transferase</keyword>
<dbReference type="PANTHER" id="PTHR43861">
    <property type="entry name" value="TRANS-ACONITATE 2-METHYLTRANSFERASE-RELATED"/>
    <property type="match status" value="1"/>
</dbReference>
<organism evidence="2 3">
    <name type="scientific">Berkelbacteria bacterium GW2011_GWA1_36_9</name>
    <dbReference type="NCBI Taxonomy" id="1618331"/>
    <lineage>
        <taxon>Bacteria</taxon>
        <taxon>Candidatus Berkelbacteria</taxon>
    </lineage>
</organism>
<dbReference type="Proteomes" id="UP000034508">
    <property type="component" value="Unassembled WGS sequence"/>
</dbReference>
<accession>A0A0G0FH30</accession>
<dbReference type="Gene3D" id="3.40.50.150">
    <property type="entry name" value="Vaccinia Virus protein VP39"/>
    <property type="match status" value="1"/>
</dbReference>
<evidence type="ECO:0000313" key="3">
    <source>
        <dbReference type="Proteomes" id="UP000034508"/>
    </source>
</evidence>
<name>A0A0G0FH30_9BACT</name>
<feature type="domain" description="Methyltransferase" evidence="1">
    <location>
        <begin position="46"/>
        <end position="188"/>
    </location>
</feature>
<reference evidence="2 3" key="1">
    <citation type="journal article" date="2015" name="Nature">
        <title>rRNA introns, odd ribosomes, and small enigmatic genomes across a large radiation of phyla.</title>
        <authorList>
            <person name="Brown C.T."/>
            <person name="Hug L.A."/>
            <person name="Thomas B.C."/>
            <person name="Sharon I."/>
            <person name="Castelle C.J."/>
            <person name="Singh A."/>
            <person name="Wilkins M.J."/>
            <person name="Williams K.H."/>
            <person name="Banfield J.F."/>
        </authorList>
    </citation>
    <scope>NUCLEOTIDE SEQUENCE [LARGE SCALE GENOMIC DNA]</scope>
</reference>
<dbReference type="CDD" id="cd02440">
    <property type="entry name" value="AdoMet_MTases"/>
    <property type="match status" value="1"/>
</dbReference>
<dbReference type="Pfam" id="PF13847">
    <property type="entry name" value="Methyltransf_31"/>
    <property type="match status" value="1"/>
</dbReference>